<sequence>MKYMIGVDIGTTSTKAVLYDEKGQFIMKHNIGYPLHTPNVEVSEENPDELFDAVLMTIKYVMREANIDKKDLKLISFSAQMHSLIAMNASNERLTENLTWADNRAIKYAEEIKEKHDGDAIYRRTGTPIHPMSPLSKIFWMKHEQQEIYNQTAIFADIKTYIFYQLFEEYVIDQSMASSTGMFNLEDLDWDKAALRLLGISASQLPKVVPTTHILKGMKRRYATLMGIDEDTPIVVGASDGVLSNLGVNAFKKGEVAVTIGTSGAIRTVIDQPRTDYKGRIFCYVLTENHYVIGGPVNNGGVVLRWLRDELLASEVETAKRLGVDPYDVLTKIANRVKPGADGLIFHPYLAGERAPLWNADARGSFFGLTLTHQKEHMIRAALEGVLYNLYTVYLALIEVMNETPSTIKATGGFAKSEVWRQMMADIFDTNLIVPESYESSCLGACVLGMKALGEIDDFSIIEEMVGTTNDHKPNQDNVKIYQKLISIFINLSRSLEDRYAEIATFQREHITKDKEQK</sequence>
<dbReference type="PANTHER" id="PTHR43095:SF2">
    <property type="entry name" value="GLUCONOKINASE"/>
    <property type="match status" value="1"/>
</dbReference>
<feature type="domain" description="Carbohydrate kinase FGGY N-terminal" evidence="5">
    <location>
        <begin position="3"/>
        <end position="247"/>
    </location>
</feature>
<protein>
    <submittedName>
        <fullName evidence="8">Gluconokinase</fullName>
        <ecNumber evidence="9">2.7.1.-</ecNumber>
        <ecNumber evidence="7">2.7.1.12</ecNumber>
    </submittedName>
</protein>
<accession>A0A2T4SDP2</accession>
<evidence type="ECO:0000313" key="7">
    <source>
        <dbReference type="EMBL" id="MBO1226222.1"/>
    </source>
</evidence>
<dbReference type="RefSeq" id="WP_096808444.1">
    <property type="nucleotide sequence ID" value="NZ_BMCF01000001.1"/>
</dbReference>
<name>A0A2T4SDP2_9STAP</name>
<comment type="similarity">
    <text evidence="1 4">Belongs to the FGGY kinase family.</text>
</comment>
<proteinExistence type="inferred from homology"/>
<gene>
    <name evidence="8" type="primary">gntK</name>
    <name evidence="9" type="synonym">lsrK</name>
    <name evidence="8" type="ORF">BUZ61_01595</name>
    <name evidence="7" type="ORF">J3T88_02660</name>
    <name evidence="9" type="ORF">NCTC13834_00516</name>
</gene>
<dbReference type="EMBL" id="PZHR01000004">
    <property type="protein sequence ID" value="PTK60612.1"/>
    <property type="molecule type" value="Genomic_DNA"/>
</dbReference>
<dbReference type="EC" id="2.7.1.12" evidence="7"/>
<dbReference type="InterPro" id="IPR043129">
    <property type="entry name" value="ATPase_NBD"/>
</dbReference>
<evidence type="ECO:0000256" key="1">
    <source>
        <dbReference type="ARBA" id="ARBA00009156"/>
    </source>
</evidence>
<dbReference type="InterPro" id="IPR006002">
    <property type="entry name" value="Gluconate_kinase"/>
</dbReference>
<dbReference type="GO" id="GO:0019521">
    <property type="term" value="P:D-gluconate metabolic process"/>
    <property type="evidence" value="ECO:0007669"/>
    <property type="project" value="InterPro"/>
</dbReference>
<dbReference type="InterPro" id="IPR018485">
    <property type="entry name" value="FGGY_C"/>
</dbReference>
<reference evidence="9 11" key="3">
    <citation type="submission" date="2018-06" db="EMBL/GenBank/DDBJ databases">
        <authorList>
            <consortium name="Pathogen Informatics"/>
            <person name="Doyle S."/>
        </authorList>
    </citation>
    <scope>NUCLEOTIDE SEQUENCE [LARGE SCALE GENOMIC DNA]</scope>
    <source>
        <strain evidence="9 11">NCTC13834</strain>
    </source>
</reference>
<feature type="domain" description="Carbohydrate kinase FGGY C-terminal" evidence="6">
    <location>
        <begin position="257"/>
        <end position="452"/>
    </location>
</feature>
<dbReference type="PROSITE" id="PS00445">
    <property type="entry name" value="FGGY_KINASES_2"/>
    <property type="match status" value="1"/>
</dbReference>
<evidence type="ECO:0000259" key="5">
    <source>
        <dbReference type="Pfam" id="PF00370"/>
    </source>
</evidence>
<keyword evidence="3 4" id="KW-0418">Kinase</keyword>
<dbReference type="InterPro" id="IPR018484">
    <property type="entry name" value="FGGY_N"/>
</dbReference>
<dbReference type="CDD" id="cd07770">
    <property type="entry name" value="ASKHA_NBD_FGGY_GntK"/>
    <property type="match status" value="1"/>
</dbReference>
<evidence type="ECO:0000259" key="6">
    <source>
        <dbReference type="Pfam" id="PF02782"/>
    </source>
</evidence>
<dbReference type="PIRSF" id="PIRSF000538">
    <property type="entry name" value="GlpK"/>
    <property type="match status" value="1"/>
</dbReference>
<keyword evidence="2 4" id="KW-0808">Transferase</keyword>
<dbReference type="OrthoDB" id="9805576at2"/>
<dbReference type="EC" id="2.7.1.-" evidence="9"/>
<dbReference type="InterPro" id="IPR000577">
    <property type="entry name" value="Carb_kinase_FGGY"/>
</dbReference>
<dbReference type="GO" id="GO:0046316">
    <property type="term" value="F:gluconokinase activity"/>
    <property type="evidence" value="ECO:0007669"/>
    <property type="project" value="UniProtKB-EC"/>
</dbReference>
<organism evidence="8 10">
    <name type="scientific">Staphylococcus nepalensis</name>
    <dbReference type="NCBI Taxonomy" id="214473"/>
    <lineage>
        <taxon>Bacteria</taxon>
        <taxon>Bacillati</taxon>
        <taxon>Bacillota</taxon>
        <taxon>Bacilli</taxon>
        <taxon>Bacillales</taxon>
        <taxon>Staphylococcaceae</taxon>
        <taxon>Staphylococcus</taxon>
    </lineage>
</organism>
<dbReference type="GeneID" id="66775922"/>
<dbReference type="Proteomes" id="UP000254412">
    <property type="component" value="Unassembled WGS sequence"/>
</dbReference>
<dbReference type="SUPFAM" id="SSF53067">
    <property type="entry name" value="Actin-like ATPase domain"/>
    <property type="match status" value="2"/>
</dbReference>
<reference evidence="8" key="2">
    <citation type="submission" date="2018-03" db="EMBL/GenBank/DDBJ databases">
        <authorList>
            <person name="Keele B.F."/>
        </authorList>
    </citation>
    <scope>NUCLEOTIDE SEQUENCE</scope>
    <source>
        <strain evidence="8">SNUC 4337</strain>
    </source>
</reference>
<evidence type="ECO:0000313" key="10">
    <source>
        <dbReference type="Proteomes" id="UP000240400"/>
    </source>
</evidence>
<evidence type="ECO:0000313" key="9">
    <source>
        <dbReference type="EMBL" id="SUM54231.1"/>
    </source>
</evidence>
<dbReference type="EMBL" id="UHDS01000001">
    <property type="protein sequence ID" value="SUM54231.1"/>
    <property type="molecule type" value="Genomic_DNA"/>
</dbReference>
<dbReference type="PANTHER" id="PTHR43095">
    <property type="entry name" value="SUGAR KINASE"/>
    <property type="match status" value="1"/>
</dbReference>
<evidence type="ECO:0000313" key="12">
    <source>
        <dbReference type="Proteomes" id="UP000664081"/>
    </source>
</evidence>
<dbReference type="Pfam" id="PF02782">
    <property type="entry name" value="FGGY_C"/>
    <property type="match status" value="1"/>
</dbReference>
<dbReference type="NCBIfam" id="TIGR01314">
    <property type="entry name" value="gntK_FGGY"/>
    <property type="match status" value="1"/>
</dbReference>
<dbReference type="Pfam" id="PF00370">
    <property type="entry name" value="FGGY_N"/>
    <property type="match status" value="1"/>
</dbReference>
<dbReference type="EMBL" id="JAFNLT010000002">
    <property type="protein sequence ID" value="MBO1226222.1"/>
    <property type="molecule type" value="Genomic_DNA"/>
</dbReference>
<dbReference type="AlphaFoldDB" id="A0A2T4SDP2"/>
<evidence type="ECO:0000256" key="4">
    <source>
        <dbReference type="RuleBase" id="RU003733"/>
    </source>
</evidence>
<evidence type="ECO:0000256" key="3">
    <source>
        <dbReference type="ARBA" id="ARBA00022777"/>
    </source>
</evidence>
<evidence type="ECO:0000313" key="11">
    <source>
        <dbReference type="Proteomes" id="UP000254412"/>
    </source>
</evidence>
<dbReference type="InterPro" id="IPR050406">
    <property type="entry name" value="FGGY_Carb_Kinase"/>
</dbReference>
<evidence type="ECO:0000313" key="8">
    <source>
        <dbReference type="EMBL" id="PTK60612.1"/>
    </source>
</evidence>
<reference evidence="7 12" key="4">
    <citation type="submission" date="2021-03" db="EMBL/GenBank/DDBJ databases">
        <title>Staphylococci and Mammaliicocci in bats.</title>
        <authorList>
            <person name="Fountain K."/>
        </authorList>
    </citation>
    <scope>NUCLEOTIDE SEQUENCE [LARGE SCALE GENOMIC DNA]</scope>
    <source>
        <strain evidence="7 12">18_1_E_SW</strain>
    </source>
</reference>
<dbReference type="Gene3D" id="3.30.420.40">
    <property type="match status" value="2"/>
</dbReference>
<reference evidence="8 10" key="1">
    <citation type="journal article" date="2016" name="Front. Microbiol.">
        <title>Comprehensive Phylogenetic Analysis of Bovine Non-aureus Staphylococci Species Based on Whole-Genome Sequencing.</title>
        <authorList>
            <person name="Naushad S."/>
            <person name="Barkema H.W."/>
            <person name="Luby C."/>
            <person name="Condas L.A."/>
            <person name="Nobrega D.B."/>
            <person name="Carson D.A."/>
            <person name="De Buck J."/>
        </authorList>
    </citation>
    <scope>NUCLEOTIDE SEQUENCE [LARGE SCALE GENOMIC DNA]</scope>
    <source>
        <strain evidence="8 10">SNUC 4337</strain>
    </source>
</reference>
<keyword evidence="12" id="KW-1185">Reference proteome</keyword>
<dbReference type="InterPro" id="IPR018483">
    <property type="entry name" value="Carb_kinase_FGGY_CS"/>
</dbReference>
<dbReference type="Proteomes" id="UP000240400">
    <property type="component" value="Unassembled WGS sequence"/>
</dbReference>
<evidence type="ECO:0000256" key="2">
    <source>
        <dbReference type="ARBA" id="ARBA00022679"/>
    </source>
</evidence>
<dbReference type="Proteomes" id="UP000664081">
    <property type="component" value="Unassembled WGS sequence"/>
</dbReference>